<name>A0A7K1Y5W0_9SPHI</name>
<evidence type="ECO:0000313" key="3">
    <source>
        <dbReference type="Proteomes" id="UP000466586"/>
    </source>
</evidence>
<evidence type="ECO:0000256" key="1">
    <source>
        <dbReference type="SAM" id="Phobius"/>
    </source>
</evidence>
<sequence length="57" mass="6212">MRNKDFIASVACGTLVSTLVNFSVADAIKTAIFAGIGALVSFFVTLIMRQLTRKFEK</sequence>
<accession>A0A7K1Y5W0</accession>
<evidence type="ECO:0000313" key="2">
    <source>
        <dbReference type="EMBL" id="MXV49966.1"/>
    </source>
</evidence>
<keyword evidence="3" id="KW-1185">Reference proteome</keyword>
<organism evidence="2 3">
    <name type="scientific">Hufsiella arboris</name>
    <dbReference type="NCBI Taxonomy" id="2695275"/>
    <lineage>
        <taxon>Bacteria</taxon>
        <taxon>Pseudomonadati</taxon>
        <taxon>Bacteroidota</taxon>
        <taxon>Sphingobacteriia</taxon>
        <taxon>Sphingobacteriales</taxon>
        <taxon>Sphingobacteriaceae</taxon>
        <taxon>Hufsiella</taxon>
    </lineage>
</organism>
<dbReference type="EMBL" id="WVHT01000001">
    <property type="protein sequence ID" value="MXV49966.1"/>
    <property type="molecule type" value="Genomic_DNA"/>
</dbReference>
<dbReference type="RefSeq" id="WP_160843127.1">
    <property type="nucleotide sequence ID" value="NZ_WVHT01000001.1"/>
</dbReference>
<feature type="transmembrane region" description="Helical" evidence="1">
    <location>
        <begin position="32"/>
        <end position="51"/>
    </location>
</feature>
<dbReference type="Proteomes" id="UP000466586">
    <property type="component" value="Unassembled WGS sequence"/>
</dbReference>
<keyword evidence="1" id="KW-0472">Membrane</keyword>
<proteinExistence type="predicted"/>
<gene>
    <name evidence="2" type="ORF">GS399_03205</name>
</gene>
<dbReference type="AlphaFoldDB" id="A0A7K1Y5W0"/>
<protein>
    <submittedName>
        <fullName evidence="2">Uncharacterized protein</fullName>
    </submittedName>
</protein>
<keyword evidence="1" id="KW-0812">Transmembrane</keyword>
<reference evidence="2 3" key="1">
    <citation type="submission" date="2019-11" db="EMBL/GenBank/DDBJ databases">
        <title>Pedobacter sp. HMF7647 Genome sequencing and assembly.</title>
        <authorList>
            <person name="Kang H."/>
            <person name="Kim H."/>
            <person name="Joh K."/>
        </authorList>
    </citation>
    <scope>NUCLEOTIDE SEQUENCE [LARGE SCALE GENOMIC DNA]</scope>
    <source>
        <strain evidence="2 3">HMF7647</strain>
    </source>
</reference>
<keyword evidence="1" id="KW-1133">Transmembrane helix</keyword>
<comment type="caution">
    <text evidence="2">The sequence shown here is derived from an EMBL/GenBank/DDBJ whole genome shotgun (WGS) entry which is preliminary data.</text>
</comment>